<keyword evidence="3" id="KW-0804">Transcription</keyword>
<evidence type="ECO:0000259" key="4">
    <source>
        <dbReference type="PROSITE" id="PS01124"/>
    </source>
</evidence>
<organism evidence="5">
    <name type="scientific">Pluralibacter gergoviae</name>
    <name type="common">Enterobacter gergoviae</name>
    <dbReference type="NCBI Taxonomy" id="61647"/>
    <lineage>
        <taxon>Bacteria</taxon>
        <taxon>Pseudomonadati</taxon>
        <taxon>Pseudomonadota</taxon>
        <taxon>Gammaproteobacteria</taxon>
        <taxon>Enterobacterales</taxon>
        <taxon>Enterobacteriaceae</taxon>
        <taxon>Pluralibacter</taxon>
    </lineage>
</organism>
<sequence>MMLLETTDSTFPDMVICDLVQWIESDLTRSMSISEVARRSGYSYWHVQRLFKSSTGYNLAGYIRARRMTVAAELIRKGELNITAILVQVGFTDSSTFCKSFQRYFGIPPSALRNSSLDLTDKMIAPYC</sequence>
<dbReference type="PANTHER" id="PTHR47504:SF5">
    <property type="entry name" value="RIGHT ORIGIN-BINDING PROTEIN"/>
    <property type="match status" value="1"/>
</dbReference>
<accession>A0AAI9DDE2</accession>
<dbReference type="AlphaFoldDB" id="A0AAI9DDE2"/>
<name>A0AAI9DDE2_PLUGE</name>
<feature type="domain" description="HTH araC/xylS-type" evidence="4">
    <location>
        <begin position="17"/>
        <end position="115"/>
    </location>
</feature>
<dbReference type="InterPro" id="IPR020449">
    <property type="entry name" value="Tscrpt_reg_AraC-type_HTH"/>
</dbReference>
<dbReference type="InterPro" id="IPR018060">
    <property type="entry name" value="HTH_AraC"/>
</dbReference>
<dbReference type="InterPro" id="IPR018062">
    <property type="entry name" value="HTH_AraC-typ_CS"/>
</dbReference>
<dbReference type="Gene3D" id="1.10.10.60">
    <property type="entry name" value="Homeodomain-like"/>
    <property type="match status" value="2"/>
</dbReference>
<dbReference type="InterPro" id="IPR009057">
    <property type="entry name" value="Homeodomain-like_sf"/>
</dbReference>
<dbReference type="PROSITE" id="PS00041">
    <property type="entry name" value="HTH_ARAC_FAMILY_1"/>
    <property type="match status" value="1"/>
</dbReference>
<dbReference type="GO" id="GO:0003700">
    <property type="term" value="F:DNA-binding transcription factor activity"/>
    <property type="evidence" value="ECO:0007669"/>
    <property type="project" value="InterPro"/>
</dbReference>
<keyword evidence="1" id="KW-0805">Transcription regulation</keyword>
<dbReference type="SMART" id="SM00342">
    <property type="entry name" value="HTH_ARAC"/>
    <property type="match status" value="1"/>
</dbReference>
<evidence type="ECO:0000256" key="1">
    <source>
        <dbReference type="ARBA" id="ARBA00023015"/>
    </source>
</evidence>
<dbReference type="Pfam" id="PF12833">
    <property type="entry name" value="HTH_18"/>
    <property type="match status" value="1"/>
</dbReference>
<dbReference type="EMBL" id="ABLOKC030000001">
    <property type="protein sequence ID" value="EML1469372.1"/>
    <property type="molecule type" value="Genomic_DNA"/>
</dbReference>
<dbReference type="PANTHER" id="PTHR47504">
    <property type="entry name" value="RIGHT ORIGIN-BINDING PROTEIN"/>
    <property type="match status" value="1"/>
</dbReference>
<dbReference type="InterPro" id="IPR050959">
    <property type="entry name" value="MarA-like"/>
</dbReference>
<gene>
    <name evidence="5" type="ORF">QEG54_000037</name>
</gene>
<comment type="caution">
    <text evidence="5">The sequence shown here is derived from an EMBL/GenBank/DDBJ whole genome shotgun (WGS) entry which is preliminary data.</text>
</comment>
<dbReference type="PROSITE" id="PS01124">
    <property type="entry name" value="HTH_ARAC_FAMILY_2"/>
    <property type="match status" value="1"/>
</dbReference>
<keyword evidence="2" id="KW-0238">DNA-binding</keyword>
<reference evidence="5" key="1">
    <citation type="submission" date="2024-02" db="EMBL/GenBank/DDBJ databases">
        <authorList>
            <consortium name="Clinical and Environmental Microbiology Branch: Whole genome sequencing antimicrobial resistance pathogens in the healthcare setting"/>
        </authorList>
    </citation>
    <scope>NUCLEOTIDE SEQUENCE</scope>
    <source>
        <strain evidence="5">2021DK-00143</strain>
    </source>
</reference>
<dbReference type="SUPFAM" id="SSF46689">
    <property type="entry name" value="Homeodomain-like"/>
    <property type="match status" value="2"/>
</dbReference>
<protein>
    <submittedName>
        <fullName evidence="5">Helix-turn-helix transcriptional regulator</fullName>
    </submittedName>
</protein>
<dbReference type="GO" id="GO:0043565">
    <property type="term" value="F:sequence-specific DNA binding"/>
    <property type="evidence" value="ECO:0007669"/>
    <property type="project" value="InterPro"/>
</dbReference>
<evidence type="ECO:0000313" key="5">
    <source>
        <dbReference type="EMBL" id="EML1469372.1"/>
    </source>
</evidence>
<dbReference type="PRINTS" id="PR00032">
    <property type="entry name" value="HTHARAC"/>
</dbReference>
<evidence type="ECO:0000256" key="2">
    <source>
        <dbReference type="ARBA" id="ARBA00023125"/>
    </source>
</evidence>
<dbReference type="RefSeq" id="WP_052682745.1">
    <property type="nucleotide sequence ID" value="NZ_JAVDNV010000001.1"/>
</dbReference>
<proteinExistence type="predicted"/>
<evidence type="ECO:0000256" key="3">
    <source>
        <dbReference type="ARBA" id="ARBA00023163"/>
    </source>
</evidence>